<protein>
    <recommendedName>
        <fullName evidence="6">Glutathione S-transferase</fullName>
    </recommendedName>
</protein>
<gene>
    <name evidence="4" type="ORF">BCR43DRAFT_490483</name>
</gene>
<dbReference type="Proteomes" id="UP000242180">
    <property type="component" value="Unassembled WGS sequence"/>
</dbReference>
<dbReference type="InterPro" id="IPR004046">
    <property type="entry name" value="GST_C"/>
</dbReference>
<dbReference type="Pfam" id="PF14497">
    <property type="entry name" value="GST_C_3"/>
    <property type="match status" value="1"/>
</dbReference>
<name>A0A1X2HFX4_SYNRA</name>
<organism evidence="4 5">
    <name type="scientific">Syncephalastrum racemosum</name>
    <name type="common">Filamentous fungus</name>
    <dbReference type="NCBI Taxonomy" id="13706"/>
    <lineage>
        <taxon>Eukaryota</taxon>
        <taxon>Fungi</taxon>
        <taxon>Fungi incertae sedis</taxon>
        <taxon>Mucoromycota</taxon>
        <taxon>Mucoromycotina</taxon>
        <taxon>Mucoromycetes</taxon>
        <taxon>Mucorales</taxon>
        <taxon>Syncephalastraceae</taxon>
        <taxon>Syncephalastrum</taxon>
    </lineage>
</organism>
<dbReference type="PROSITE" id="PS50404">
    <property type="entry name" value="GST_NTER"/>
    <property type="match status" value="1"/>
</dbReference>
<dbReference type="Pfam" id="PF13409">
    <property type="entry name" value="GST_N_2"/>
    <property type="match status" value="1"/>
</dbReference>
<reference evidence="4 5" key="1">
    <citation type="submission" date="2016-07" db="EMBL/GenBank/DDBJ databases">
        <title>Pervasive Adenine N6-methylation of Active Genes in Fungi.</title>
        <authorList>
            <consortium name="DOE Joint Genome Institute"/>
            <person name="Mondo S.J."/>
            <person name="Dannebaum R.O."/>
            <person name="Kuo R.C."/>
            <person name="Labutti K."/>
            <person name="Haridas S."/>
            <person name="Kuo A."/>
            <person name="Salamov A."/>
            <person name="Ahrendt S.R."/>
            <person name="Lipzen A."/>
            <person name="Sullivan W."/>
            <person name="Andreopoulos W.B."/>
            <person name="Clum A."/>
            <person name="Lindquist E."/>
            <person name="Daum C."/>
            <person name="Ramamoorthy G.K."/>
            <person name="Gryganskyi A."/>
            <person name="Culley D."/>
            <person name="Magnuson J.K."/>
            <person name="James T.Y."/>
            <person name="O'Malley M.A."/>
            <person name="Stajich J.E."/>
            <person name="Spatafora J.W."/>
            <person name="Visel A."/>
            <person name="Grigoriev I.V."/>
        </authorList>
    </citation>
    <scope>NUCLEOTIDE SEQUENCE [LARGE SCALE GENOMIC DNA]</scope>
    <source>
        <strain evidence="4 5">NRRL 2496</strain>
    </source>
</reference>
<dbReference type="Gene3D" id="1.20.1050.10">
    <property type="match status" value="1"/>
</dbReference>
<dbReference type="PANTHER" id="PTHR44051:SF8">
    <property type="entry name" value="GLUTATHIONE S-TRANSFERASE GSTA"/>
    <property type="match status" value="1"/>
</dbReference>
<comment type="caution">
    <text evidence="4">The sequence shown here is derived from an EMBL/GenBank/DDBJ whole genome shotgun (WGS) entry which is preliminary data.</text>
</comment>
<dbReference type="PROSITE" id="PS50405">
    <property type="entry name" value="GST_CTER"/>
    <property type="match status" value="1"/>
</dbReference>
<dbReference type="InParanoid" id="A0A1X2HFX4"/>
<evidence type="ECO:0000259" key="3">
    <source>
        <dbReference type="PROSITE" id="PS50405"/>
    </source>
</evidence>
<dbReference type="SUPFAM" id="SSF47616">
    <property type="entry name" value="GST C-terminal domain-like"/>
    <property type="match status" value="1"/>
</dbReference>
<dbReference type="PANTHER" id="PTHR44051">
    <property type="entry name" value="GLUTATHIONE S-TRANSFERASE-RELATED"/>
    <property type="match status" value="1"/>
</dbReference>
<sequence length="219" mass="24767">MTSSPTVVGAHMSTFTRTIVMALQHLGVAYEWIDAAPHSDTARQYNPFGKIPSFVTQDGHTIYEALAIRTFIEQKWGNSLSLSGDLAVRVNQWTSVVSDYVFKDIIFGVCKPRFAMEEKQIEEGEIKQRLQGPVEKACHILSVLEGLFSETKGPWLCGAELSWADLYLFPCLADVYSTPEAEAAKRAAPQIWEWFQHFEKLDIAQKTYRNTVAYNRAKI</sequence>
<evidence type="ECO:0000256" key="1">
    <source>
        <dbReference type="ARBA" id="ARBA00007409"/>
    </source>
</evidence>
<dbReference type="EMBL" id="MCGN01000004">
    <property type="protein sequence ID" value="ORY97865.1"/>
    <property type="molecule type" value="Genomic_DNA"/>
</dbReference>
<dbReference type="InterPro" id="IPR010987">
    <property type="entry name" value="Glutathione-S-Trfase_C-like"/>
</dbReference>
<comment type="similarity">
    <text evidence="1">Belongs to the GST superfamily.</text>
</comment>
<keyword evidence="5" id="KW-1185">Reference proteome</keyword>
<proteinExistence type="inferred from homology"/>
<dbReference type="CDD" id="cd00570">
    <property type="entry name" value="GST_N_family"/>
    <property type="match status" value="1"/>
</dbReference>
<dbReference type="AlphaFoldDB" id="A0A1X2HFX4"/>
<evidence type="ECO:0000313" key="4">
    <source>
        <dbReference type="EMBL" id="ORY97865.1"/>
    </source>
</evidence>
<feature type="domain" description="GST C-terminal" evidence="3">
    <location>
        <begin position="83"/>
        <end position="219"/>
    </location>
</feature>
<dbReference type="OMA" id="PSWADFF"/>
<evidence type="ECO:0008006" key="6">
    <source>
        <dbReference type="Google" id="ProtNLM"/>
    </source>
</evidence>
<dbReference type="STRING" id="13706.A0A1X2HFX4"/>
<dbReference type="InterPro" id="IPR004045">
    <property type="entry name" value="Glutathione_S-Trfase_N"/>
</dbReference>
<evidence type="ECO:0000259" key="2">
    <source>
        <dbReference type="PROSITE" id="PS50404"/>
    </source>
</evidence>
<evidence type="ECO:0000313" key="5">
    <source>
        <dbReference type="Proteomes" id="UP000242180"/>
    </source>
</evidence>
<accession>A0A1X2HFX4</accession>
<dbReference type="InterPro" id="IPR036282">
    <property type="entry name" value="Glutathione-S-Trfase_C_sf"/>
</dbReference>
<dbReference type="SUPFAM" id="SSF52833">
    <property type="entry name" value="Thioredoxin-like"/>
    <property type="match status" value="1"/>
</dbReference>
<dbReference type="InterPro" id="IPR040079">
    <property type="entry name" value="Glutathione_S-Trfase"/>
</dbReference>
<dbReference type="InterPro" id="IPR036249">
    <property type="entry name" value="Thioredoxin-like_sf"/>
</dbReference>
<dbReference type="OrthoDB" id="249703at2759"/>
<dbReference type="Gene3D" id="3.40.30.10">
    <property type="entry name" value="Glutaredoxin"/>
    <property type="match status" value="1"/>
</dbReference>
<dbReference type="SFLD" id="SFLDS00019">
    <property type="entry name" value="Glutathione_Transferase_(cytos"/>
    <property type="match status" value="1"/>
</dbReference>
<feature type="domain" description="GST N-terminal" evidence="2">
    <location>
        <begin position="3"/>
        <end position="80"/>
    </location>
</feature>